<name>A0A5B7HW92_PORTR</name>
<comment type="caution">
    <text evidence="1">The sequence shown here is derived from an EMBL/GenBank/DDBJ whole genome shotgun (WGS) entry which is preliminary data.</text>
</comment>
<organism evidence="1 2">
    <name type="scientific">Portunus trituberculatus</name>
    <name type="common">Swimming crab</name>
    <name type="synonym">Neptunus trituberculatus</name>
    <dbReference type="NCBI Taxonomy" id="210409"/>
    <lineage>
        <taxon>Eukaryota</taxon>
        <taxon>Metazoa</taxon>
        <taxon>Ecdysozoa</taxon>
        <taxon>Arthropoda</taxon>
        <taxon>Crustacea</taxon>
        <taxon>Multicrustacea</taxon>
        <taxon>Malacostraca</taxon>
        <taxon>Eumalacostraca</taxon>
        <taxon>Eucarida</taxon>
        <taxon>Decapoda</taxon>
        <taxon>Pleocyemata</taxon>
        <taxon>Brachyura</taxon>
        <taxon>Eubrachyura</taxon>
        <taxon>Portunoidea</taxon>
        <taxon>Portunidae</taxon>
        <taxon>Portuninae</taxon>
        <taxon>Portunus</taxon>
    </lineage>
</organism>
<dbReference type="EMBL" id="VSRR010035147">
    <property type="protein sequence ID" value="MPC72664.1"/>
    <property type="molecule type" value="Genomic_DNA"/>
</dbReference>
<evidence type="ECO:0000313" key="1">
    <source>
        <dbReference type="EMBL" id="MPC72664.1"/>
    </source>
</evidence>
<dbReference type="AlphaFoldDB" id="A0A5B7HW92"/>
<accession>A0A5B7HW92</accession>
<evidence type="ECO:0000313" key="2">
    <source>
        <dbReference type="Proteomes" id="UP000324222"/>
    </source>
</evidence>
<proteinExistence type="predicted"/>
<reference evidence="1 2" key="1">
    <citation type="submission" date="2019-05" db="EMBL/GenBank/DDBJ databases">
        <title>Another draft genome of Portunus trituberculatus and its Hox gene families provides insights of decapod evolution.</title>
        <authorList>
            <person name="Jeong J.-H."/>
            <person name="Song I."/>
            <person name="Kim S."/>
            <person name="Choi T."/>
            <person name="Kim D."/>
            <person name="Ryu S."/>
            <person name="Kim W."/>
        </authorList>
    </citation>
    <scope>NUCLEOTIDE SEQUENCE [LARGE SCALE GENOMIC DNA]</scope>
    <source>
        <tissue evidence="1">Muscle</tissue>
    </source>
</reference>
<keyword evidence="2" id="KW-1185">Reference proteome</keyword>
<sequence length="68" mass="8086">MYVFVCIEEVLVWEVYKVFLDMIRLVFSNTCALHLHYFKRLYLNLHEFSKQSDTISTLLIGETLLKLG</sequence>
<gene>
    <name evidence="1" type="ORF">E2C01_066976</name>
</gene>
<dbReference type="Proteomes" id="UP000324222">
    <property type="component" value="Unassembled WGS sequence"/>
</dbReference>
<protein>
    <submittedName>
        <fullName evidence="1">Uncharacterized protein</fullName>
    </submittedName>
</protein>